<accession>A0ABT5U9J9</accession>
<keyword evidence="1" id="KW-0472">Membrane</keyword>
<protein>
    <submittedName>
        <fullName evidence="3">Restriction endonuclease</fullName>
    </submittedName>
</protein>
<dbReference type="Gene3D" id="3.40.1350.10">
    <property type="match status" value="1"/>
</dbReference>
<feature type="transmembrane region" description="Helical" evidence="1">
    <location>
        <begin position="50"/>
        <end position="71"/>
    </location>
</feature>
<proteinExistence type="predicted"/>
<keyword evidence="4" id="KW-1185">Reference proteome</keyword>
<dbReference type="PANTHER" id="PTHR30015:SF7">
    <property type="entry name" value="TYPE IV METHYL-DIRECTED RESTRICTION ENZYME ECOKMRR"/>
    <property type="match status" value="1"/>
</dbReference>
<evidence type="ECO:0000259" key="2">
    <source>
        <dbReference type="Pfam" id="PF04471"/>
    </source>
</evidence>
<dbReference type="InterPro" id="IPR011856">
    <property type="entry name" value="tRNA_endonuc-like_dom_sf"/>
</dbReference>
<dbReference type="EMBL" id="JAPMOU010000015">
    <property type="protein sequence ID" value="MDE1462962.1"/>
    <property type="molecule type" value="Genomic_DNA"/>
</dbReference>
<organism evidence="3 4">
    <name type="scientific">Spartinivicinus poritis</name>
    <dbReference type="NCBI Taxonomy" id="2994640"/>
    <lineage>
        <taxon>Bacteria</taxon>
        <taxon>Pseudomonadati</taxon>
        <taxon>Pseudomonadota</taxon>
        <taxon>Gammaproteobacteria</taxon>
        <taxon>Oceanospirillales</taxon>
        <taxon>Zooshikellaceae</taxon>
        <taxon>Spartinivicinus</taxon>
    </lineage>
</organism>
<keyword evidence="3" id="KW-0255">Endonuclease</keyword>
<keyword evidence="1" id="KW-0812">Transmembrane</keyword>
<evidence type="ECO:0000256" key="1">
    <source>
        <dbReference type="SAM" id="Phobius"/>
    </source>
</evidence>
<dbReference type="RefSeq" id="WP_274689312.1">
    <property type="nucleotide sequence ID" value="NZ_JAPMOU010000015.1"/>
</dbReference>
<gene>
    <name evidence="3" type="ORF">ORQ98_13380</name>
</gene>
<dbReference type="InterPro" id="IPR052906">
    <property type="entry name" value="Type_IV_Methyl-Rstrct_Enzyme"/>
</dbReference>
<evidence type="ECO:0000313" key="3">
    <source>
        <dbReference type="EMBL" id="MDE1462962.1"/>
    </source>
</evidence>
<feature type="domain" description="Restriction endonuclease type IV Mrr" evidence="2">
    <location>
        <begin position="89"/>
        <end position="196"/>
    </location>
</feature>
<keyword evidence="3" id="KW-0378">Hydrolase</keyword>
<name>A0ABT5U9J9_9GAMM</name>
<dbReference type="PANTHER" id="PTHR30015">
    <property type="entry name" value="MRR RESTRICTION SYSTEM PROTEIN"/>
    <property type="match status" value="1"/>
</dbReference>
<keyword evidence="3" id="KW-0540">Nuclease</keyword>
<keyword evidence="1" id="KW-1133">Transmembrane helix</keyword>
<dbReference type="SUPFAM" id="SSF52980">
    <property type="entry name" value="Restriction endonuclease-like"/>
    <property type="match status" value="1"/>
</dbReference>
<dbReference type="Proteomes" id="UP001528823">
    <property type="component" value="Unassembled WGS sequence"/>
</dbReference>
<dbReference type="InterPro" id="IPR007560">
    <property type="entry name" value="Restrct_endonuc_IV_Mrr"/>
</dbReference>
<feature type="transmembrane region" description="Helical" evidence="1">
    <location>
        <begin position="12"/>
        <end position="30"/>
    </location>
</feature>
<sequence>MASIRACLILPWWAFLLLAPIFYSLMAYYLPDQNFSIGVIERLVTSIEPYAKNTALVMLALAVFELIIYLFRGRANRTRVRVKGKDICKISWREFELLVAEAYRRKGYRVQVTEGSADDGIDVVLKKGAQITLVQCKHWKNSKVGVKPVRELLGVITAKRAHKGIFVTSGTYTRPATEFAQANNLTLLDGEELQLLLAEVS</sequence>
<evidence type="ECO:0000313" key="4">
    <source>
        <dbReference type="Proteomes" id="UP001528823"/>
    </source>
</evidence>
<comment type="caution">
    <text evidence="3">The sequence shown here is derived from an EMBL/GenBank/DDBJ whole genome shotgun (WGS) entry which is preliminary data.</text>
</comment>
<dbReference type="Pfam" id="PF04471">
    <property type="entry name" value="Mrr_cat"/>
    <property type="match status" value="1"/>
</dbReference>
<dbReference type="GO" id="GO:0004519">
    <property type="term" value="F:endonuclease activity"/>
    <property type="evidence" value="ECO:0007669"/>
    <property type="project" value="UniProtKB-KW"/>
</dbReference>
<dbReference type="InterPro" id="IPR011335">
    <property type="entry name" value="Restrct_endonuc-II-like"/>
</dbReference>
<reference evidence="3 4" key="1">
    <citation type="submission" date="2022-11" db="EMBL/GenBank/DDBJ databases">
        <title>Spartinivicinus poritis sp. nov., isolated from scleractinian coral Porites lutea.</title>
        <authorList>
            <person name="Zhang G."/>
            <person name="Cai L."/>
            <person name="Wei Q."/>
        </authorList>
    </citation>
    <scope>NUCLEOTIDE SEQUENCE [LARGE SCALE GENOMIC DNA]</scope>
    <source>
        <strain evidence="3 4">A2-2</strain>
    </source>
</reference>